<name>A0A8K0A8Y2_BRALA</name>
<accession>A0A8K0A8Y2</accession>
<keyword evidence="2" id="KW-1185">Reference proteome</keyword>
<proteinExistence type="predicted"/>
<dbReference type="AlphaFoldDB" id="A0A8K0A8Y2"/>
<reference evidence="1" key="1">
    <citation type="submission" date="2022-01" db="EMBL/GenBank/DDBJ databases">
        <authorList>
            <person name="Braso-Vives M."/>
        </authorList>
    </citation>
    <scope>NUCLEOTIDE SEQUENCE</scope>
</reference>
<protein>
    <submittedName>
        <fullName evidence="1">Hypp3892 protein</fullName>
    </submittedName>
</protein>
<evidence type="ECO:0000313" key="2">
    <source>
        <dbReference type="Proteomes" id="UP000838412"/>
    </source>
</evidence>
<dbReference type="EMBL" id="OV696691">
    <property type="protein sequence ID" value="CAH1268498.1"/>
    <property type="molecule type" value="Genomic_DNA"/>
</dbReference>
<organism evidence="1 2">
    <name type="scientific">Branchiostoma lanceolatum</name>
    <name type="common">Common lancelet</name>
    <name type="synonym">Amphioxus lanceolatum</name>
    <dbReference type="NCBI Taxonomy" id="7740"/>
    <lineage>
        <taxon>Eukaryota</taxon>
        <taxon>Metazoa</taxon>
        <taxon>Chordata</taxon>
        <taxon>Cephalochordata</taxon>
        <taxon>Leptocardii</taxon>
        <taxon>Amphioxiformes</taxon>
        <taxon>Branchiostomatidae</taxon>
        <taxon>Branchiostoma</taxon>
    </lineage>
</organism>
<sequence>MSQLHNRADVWISCDNVQVMVGGKIITLNGLSRLGEPRKRGKFRDRYDLSSKHLLGEKLFYPEHKVVGSSPGLAAGDHSNGINTNGAYTSDTGWLTVLLVVVPREQGMLGVLPQSHNLGWWPIVPDK</sequence>
<dbReference type="Proteomes" id="UP000838412">
    <property type="component" value="Chromosome 6"/>
</dbReference>
<gene>
    <name evidence="1" type="primary">Hypp3892</name>
    <name evidence="1" type="ORF">BLAG_LOCUS21418</name>
</gene>
<evidence type="ECO:0000313" key="1">
    <source>
        <dbReference type="EMBL" id="CAH1268498.1"/>
    </source>
</evidence>